<dbReference type="GO" id="GO:0003677">
    <property type="term" value="F:DNA binding"/>
    <property type="evidence" value="ECO:0007669"/>
    <property type="project" value="UniProtKB-KW"/>
</dbReference>
<keyword evidence="1" id="KW-0238">DNA-binding</keyword>
<dbReference type="SMART" id="SM00530">
    <property type="entry name" value="HTH_XRE"/>
    <property type="match status" value="1"/>
</dbReference>
<dbReference type="Pfam" id="PF12844">
    <property type="entry name" value="HTH_19"/>
    <property type="match status" value="1"/>
</dbReference>
<dbReference type="CDD" id="cd00093">
    <property type="entry name" value="HTH_XRE"/>
    <property type="match status" value="1"/>
</dbReference>
<gene>
    <name evidence="3" type="ORF">K234311028_p20720</name>
</gene>
<evidence type="ECO:0000313" key="3">
    <source>
        <dbReference type="EMBL" id="BDR82589.1"/>
    </source>
</evidence>
<dbReference type="SUPFAM" id="SSF47413">
    <property type="entry name" value="lambda repressor-like DNA-binding domains"/>
    <property type="match status" value="1"/>
</dbReference>
<evidence type="ECO:0000256" key="1">
    <source>
        <dbReference type="ARBA" id="ARBA00023125"/>
    </source>
</evidence>
<dbReference type="RefSeq" id="WP_317725108.1">
    <property type="nucleotide sequence ID" value="NZ_AP026820.1"/>
</dbReference>
<geneLocation type="plasmid" evidence="3 4">
    <name>pKHSU-234311-028-2</name>
</geneLocation>
<dbReference type="Proteomes" id="UP001321763">
    <property type="component" value="Plasmid pKHSU-234311-028-2"/>
</dbReference>
<organism evidence="3 4">
    <name type="scientific">Clostridium tetani</name>
    <dbReference type="NCBI Taxonomy" id="1513"/>
    <lineage>
        <taxon>Bacteria</taxon>
        <taxon>Bacillati</taxon>
        <taxon>Bacillota</taxon>
        <taxon>Clostridia</taxon>
        <taxon>Eubacteriales</taxon>
        <taxon>Clostridiaceae</taxon>
        <taxon>Clostridium</taxon>
    </lineage>
</organism>
<dbReference type="AlphaFoldDB" id="A0ABC8EFZ6"/>
<reference evidence="3 4" key="1">
    <citation type="submission" date="2022-09" db="EMBL/GenBank/DDBJ databases">
        <title>complete genome sequences of Clostridium tetani str. KHSU-234311-028 isolated from soil.</title>
        <authorList>
            <person name="Sekizuka T."/>
            <person name="Shitada C."/>
            <person name="Takahashi M."/>
            <person name="Kuroda M."/>
        </authorList>
    </citation>
    <scope>NUCLEOTIDE SEQUENCE [LARGE SCALE GENOMIC DNA]</scope>
    <source>
        <strain evidence="3 4">KHSU-234311-028</strain>
        <plasmid evidence="3 4">pKHSU-234311-028-2</plasmid>
    </source>
</reference>
<dbReference type="PROSITE" id="PS50943">
    <property type="entry name" value="HTH_CROC1"/>
    <property type="match status" value="1"/>
</dbReference>
<sequence>MEYGKRLKCLRKELGLTQSEFAKKLNMSRSNIGNIEIGIINLSDRNINDICRIFNVNKEWLETGKGPMFNTLDEDKELLDFVIRTLGEKNEFVKNTFLTLARLDESEWNVIEKIIKSLQKK</sequence>
<dbReference type="InterPro" id="IPR010982">
    <property type="entry name" value="Lambda_DNA-bd_dom_sf"/>
</dbReference>
<evidence type="ECO:0000313" key="4">
    <source>
        <dbReference type="Proteomes" id="UP001321763"/>
    </source>
</evidence>
<protein>
    <recommendedName>
        <fullName evidence="2">HTH cro/C1-type domain-containing protein</fullName>
    </recommendedName>
</protein>
<dbReference type="InterPro" id="IPR001387">
    <property type="entry name" value="Cro/C1-type_HTH"/>
</dbReference>
<dbReference type="Gene3D" id="1.10.260.40">
    <property type="entry name" value="lambda repressor-like DNA-binding domains"/>
    <property type="match status" value="1"/>
</dbReference>
<name>A0ABC8EFZ6_CLOTA</name>
<dbReference type="EMBL" id="AP026820">
    <property type="protein sequence ID" value="BDR82589.1"/>
    <property type="molecule type" value="Genomic_DNA"/>
</dbReference>
<dbReference type="PANTHER" id="PTHR46558:SF11">
    <property type="entry name" value="HTH-TYPE TRANSCRIPTIONAL REGULATOR XRE"/>
    <property type="match status" value="1"/>
</dbReference>
<accession>A0ABC8EFZ6</accession>
<feature type="domain" description="HTH cro/C1-type" evidence="2">
    <location>
        <begin position="7"/>
        <end position="61"/>
    </location>
</feature>
<dbReference type="PANTHER" id="PTHR46558">
    <property type="entry name" value="TRACRIPTIONAL REGULATORY PROTEIN-RELATED-RELATED"/>
    <property type="match status" value="1"/>
</dbReference>
<evidence type="ECO:0000259" key="2">
    <source>
        <dbReference type="PROSITE" id="PS50943"/>
    </source>
</evidence>
<proteinExistence type="predicted"/>
<keyword evidence="3" id="KW-0614">Plasmid</keyword>